<dbReference type="RefSeq" id="WP_011722505.1">
    <property type="nucleotide sequence ID" value="NC_008593.1"/>
</dbReference>
<dbReference type="PROSITE" id="PS51257">
    <property type="entry name" value="PROKAR_LIPOPROTEIN"/>
    <property type="match status" value="1"/>
</dbReference>
<reference evidence="3 4" key="1">
    <citation type="journal article" date="2006" name="Nat. Biotechnol.">
        <title>The genome and transcriptomes of the anti-tumor agent Clostridium novyi-NT.</title>
        <authorList>
            <person name="Bettegowda C."/>
            <person name="Huang X."/>
            <person name="Lin J."/>
            <person name="Cheong I."/>
            <person name="Kohli M."/>
            <person name="Szabo S.A."/>
            <person name="Zhang X."/>
            <person name="Diaz L.A. Jr."/>
            <person name="Velculescu V.E."/>
            <person name="Parmigiani G."/>
            <person name="Kinzler K.W."/>
            <person name="Vogelstein B."/>
            <person name="Zhou S."/>
        </authorList>
    </citation>
    <scope>NUCLEOTIDE SEQUENCE [LARGE SCALE GENOMIC DNA]</scope>
    <source>
        <strain evidence="3 4">NT</strain>
    </source>
</reference>
<dbReference type="eggNOG" id="ENOG502ZA0R">
    <property type="taxonomic scope" value="Bacteria"/>
</dbReference>
<protein>
    <submittedName>
        <fullName evidence="3">Membrane associated lipoprotein</fullName>
    </submittedName>
</protein>
<evidence type="ECO:0000313" key="4">
    <source>
        <dbReference type="Proteomes" id="UP000008220"/>
    </source>
</evidence>
<feature type="domain" description="DUF4300" evidence="2">
    <location>
        <begin position="181"/>
        <end position="432"/>
    </location>
</feature>
<feature type="compositionally biased region" description="Basic and acidic residues" evidence="1">
    <location>
        <begin position="59"/>
        <end position="89"/>
    </location>
</feature>
<dbReference type="Pfam" id="PF14133">
    <property type="entry name" value="DUF4300"/>
    <property type="match status" value="1"/>
</dbReference>
<gene>
    <name evidence="3" type="ordered locus">NT01CX_0002</name>
</gene>
<organism evidence="3 4">
    <name type="scientific">Clostridium novyi (strain NT)</name>
    <dbReference type="NCBI Taxonomy" id="386415"/>
    <lineage>
        <taxon>Bacteria</taxon>
        <taxon>Bacillati</taxon>
        <taxon>Bacillota</taxon>
        <taxon>Clostridia</taxon>
        <taxon>Eubacteriales</taxon>
        <taxon>Clostridiaceae</taxon>
        <taxon>Clostridium</taxon>
    </lineage>
</organism>
<dbReference type="HOGENOM" id="CLU_634159_0_0_9"/>
<dbReference type="STRING" id="386415.NT01CX_0002"/>
<dbReference type="KEGG" id="cno:NT01CX_0002"/>
<keyword evidence="4" id="KW-1185">Reference proteome</keyword>
<sequence length="432" mass="49288">MNSKIKKMLIIASCIVIGISLVGCKSSKTNSKEVKNNISVKTQDNGNKDVKLSKEELANNKKASNNEKDINTKINDKKTTNVKEQKKEVSLSNNKSLVKKAKVDTTTDTITNKPKDKVYNIAKKKNKSKIKHKPSNNINIKNNSIKVNKTDVNLDKNSDKKVQAIKEAKEVKAKSDNNFVYSSMSDSLTQKEIAQVLKNAGVKKENVDRFINYINNYDSVVGKLNTSTTGFKAVNPNSVDYEEISDYIMDKWYKHSMDPADINCRLTAFSLFKDNIISEGKSEDVDSWLVFDLDAIRRYELCNFKKEEVEKFLNTYAAIPTVQTKDVKKHADIIKKEWKKRKVSFVKNSSISLINGFLHFADRDLVFSGHSGVLVKDNKGFIFIEKYSFFMPYQAIRFNNKAEVKKYLLDRLDVEYGQESSKPIIMENDKLM</sequence>
<proteinExistence type="predicted"/>
<evidence type="ECO:0000313" key="3">
    <source>
        <dbReference type="EMBL" id="ABK62226.1"/>
    </source>
</evidence>
<evidence type="ECO:0000256" key="1">
    <source>
        <dbReference type="SAM" id="MobiDB-lite"/>
    </source>
</evidence>
<feature type="region of interest" description="Disordered" evidence="1">
    <location>
        <begin position="59"/>
        <end position="93"/>
    </location>
</feature>
<dbReference type="Proteomes" id="UP000008220">
    <property type="component" value="Chromosome"/>
</dbReference>
<accession>A0Q1K9</accession>
<dbReference type="AlphaFoldDB" id="A0Q1K9"/>
<evidence type="ECO:0000259" key="2">
    <source>
        <dbReference type="Pfam" id="PF14133"/>
    </source>
</evidence>
<keyword evidence="3" id="KW-0449">Lipoprotein</keyword>
<dbReference type="EMBL" id="CP000382">
    <property type="protein sequence ID" value="ABK62226.1"/>
    <property type="molecule type" value="Genomic_DNA"/>
</dbReference>
<name>A0Q1K9_CLONN</name>
<dbReference type="InterPro" id="IPR025389">
    <property type="entry name" value="DUF4300"/>
</dbReference>